<gene>
    <name evidence="1" type="ORF">SAMN04490197_0756</name>
</gene>
<keyword evidence="1" id="KW-0223">Dioxygenase</keyword>
<organism evidence="1 2">
    <name type="scientific">Pseudomonas orientalis</name>
    <dbReference type="NCBI Taxonomy" id="76758"/>
    <lineage>
        <taxon>Bacteria</taxon>
        <taxon>Pseudomonadati</taxon>
        <taxon>Pseudomonadota</taxon>
        <taxon>Gammaproteobacteria</taxon>
        <taxon>Pseudomonadales</taxon>
        <taxon>Pseudomonadaceae</taxon>
        <taxon>Pseudomonas</taxon>
    </lineage>
</organism>
<sequence>MSFFDISQQLNSEHIIENGISIMDYPTSTFDLAGTLQQTLVGRYNLRNDFALNKIHESLGREEISQHLEDSGHWHDPLQTLGAPMIEAYYKFVNWLSQHLGFDFVFEHNPLVRYHIPAKLDDRYRLPDGELFTHHSDTLLGDYFQQINMWLPFCDVKNTAALSVCSKHTSIRTLKTFAQDQNYSYDEYKDSRVAFFDYAKQRPQLMADLRTDAMPTNLRYGQCLMFDPRVLHGTAENTEDMTRVSMDFRIVPVDAYESIIKELELQGGRPNSYEGEGLIKGEFYNALTAREVFNH</sequence>
<evidence type="ECO:0000313" key="1">
    <source>
        <dbReference type="EMBL" id="SDT90943.1"/>
    </source>
</evidence>
<dbReference type="OrthoDB" id="572320at2"/>
<dbReference type="SUPFAM" id="SSF51197">
    <property type="entry name" value="Clavaminate synthase-like"/>
    <property type="match status" value="1"/>
</dbReference>
<dbReference type="InterPro" id="IPR008775">
    <property type="entry name" value="Phytyl_CoA_dOase-like"/>
</dbReference>
<evidence type="ECO:0000313" key="2">
    <source>
        <dbReference type="Proteomes" id="UP000183653"/>
    </source>
</evidence>
<dbReference type="AlphaFoldDB" id="A0A1H2E792"/>
<protein>
    <submittedName>
        <fullName evidence="1">Phytanoyl-CoA dioxygenase (PhyH)</fullName>
    </submittedName>
</protein>
<name>A0A1H2E792_9PSED</name>
<reference evidence="1 2" key="1">
    <citation type="submission" date="2016-10" db="EMBL/GenBank/DDBJ databases">
        <authorList>
            <person name="Varghese N."/>
            <person name="Submissions S."/>
        </authorList>
    </citation>
    <scope>NUCLEOTIDE SEQUENCE [LARGE SCALE GENOMIC DNA]</scope>
    <source>
        <strain evidence="1 2">BS2775</strain>
    </source>
</reference>
<dbReference type="Pfam" id="PF05721">
    <property type="entry name" value="PhyH"/>
    <property type="match status" value="1"/>
</dbReference>
<keyword evidence="2" id="KW-1185">Reference proteome</keyword>
<dbReference type="EMBL" id="LT629782">
    <property type="protein sequence ID" value="SDT90943.1"/>
    <property type="molecule type" value="Genomic_DNA"/>
</dbReference>
<keyword evidence="1" id="KW-0560">Oxidoreductase</keyword>
<proteinExistence type="predicted"/>
<dbReference type="RefSeq" id="WP_057722349.1">
    <property type="nucleotide sequence ID" value="NZ_JYLM01000002.1"/>
</dbReference>
<dbReference type="GO" id="GO:0016706">
    <property type="term" value="F:2-oxoglutarate-dependent dioxygenase activity"/>
    <property type="evidence" value="ECO:0007669"/>
    <property type="project" value="UniProtKB-ARBA"/>
</dbReference>
<accession>A0A1H2E792</accession>
<dbReference type="Proteomes" id="UP000183653">
    <property type="component" value="Chromosome I"/>
</dbReference>
<dbReference type="Gene3D" id="2.60.120.620">
    <property type="entry name" value="q2cbj1_9rhob like domain"/>
    <property type="match status" value="1"/>
</dbReference>